<feature type="chain" id="PRO_5044804419" description="Kazal-like domain-containing protein" evidence="1">
    <location>
        <begin position="22"/>
        <end position="125"/>
    </location>
</feature>
<feature type="signal peptide" evidence="1">
    <location>
        <begin position="1"/>
        <end position="21"/>
    </location>
</feature>
<comment type="caution">
    <text evidence="3">The sequence shown here is derived from an EMBL/GenBank/DDBJ whole genome shotgun (WGS) entry which is preliminary data.</text>
</comment>
<dbReference type="SUPFAM" id="SSF100895">
    <property type="entry name" value="Kazal-type serine protease inhibitors"/>
    <property type="match status" value="1"/>
</dbReference>
<evidence type="ECO:0000313" key="4">
    <source>
        <dbReference type="Proteomes" id="UP001562425"/>
    </source>
</evidence>
<dbReference type="InterPro" id="IPR002350">
    <property type="entry name" value="Kazal_dom"/>
</dbReference>
<dbReference type="Gene3D" id="3.30.60.30">
    <property type="match status" value="1"/>
</dbReference>
<dbReference type="Proteomes" id="UP001562425">
    <property type="component" value="Unassembled WGS sequence"/>
</dbReference>
<evidence type="ECO:0000259" key="2">
    <source>
        <dbReference type="PROSITE" id="PS51465"/>
    </source>
</evidence>
<sequence length="125" mass="13453">MNGRLLALFALLGALVVLTEARGRGGADGLCACPRIYLPVCGSDLETYSNDCMLRCEVESNRGRALGLRKLSDGPCDNLADNLAELPCSRGRAVSCENGSGFRPVVRCVWFRPLGRSSVLLYICV</sequence>
<protein>
    <recommendedName>
        <fullName evidence="2">Kazal-like domain-containing protein</fullName>
    </recommendedName>
</protein>
<keyword evidence="4" id="KW-1185">Reference proteome</keyword>
<gene>
    <name evidence="3" type="ORF">pipiens_014706</name>
</gene>
<feature type="domain" description="Kazal-like" evidence="2">
    <location>
        <begin position="25"/>
        <end position="78"/>
    </location>
</feature>
<dbReference type="Pfam" id="PF00050">
    <property type="entry name" value="Kazal_1"/>
    <property type="match status" value="1"/>
</dbReference>
<evidence type="ECO:0000313" key="3">
    <source>
        <dbReference type="EMBL" id="KAL1379709.1"/>
    </source>
</evidence>
<accession>A0ABD1CTF8</accession>
<evidence type="ECO:0000256" key="1">
    <source>
        <dbReference type="SAM" id="SignalP"/>
    </source>
</evidence>
<dbReference type="InterPro" id="IPR036058">
    <property type="entry name" value="Kazal_dom_sf"/>
</dbReference>
<dbReference type="EMBL" id="JBEHCU010009538">
    <property type="protein sequence ID" value="KAL1379709.1"/>
    <property type="molecule type" value="Genomic_DNA"/>
</dbReference>
<dbReference type="PROSITE" id="PS00282">
    <property type="entry name" value="KAZAL_1"/>
    <property type="match status" value="1"/>
</dbReference>
<reference evidence="3 4" key="1">
    <citation type="submission" date="2024-05" db="EMBL/GenBank/DDBJ databases">
        <title>Culex pipiens pipiens assembly and annotation.</title>
        <authorList>
            <person name="Alout H."/>
            <person name="Durand T."/>
        </authorList>
    </citation>
    <scope>NUCLEOTIDE SEQUENCE [LARGE SCALE GENOMIC DNA]</scope>
    <source>
        <strain evidence="3">HA-2024</strain>
        <tissue evidence="3">Whole body</tissue>
    </source>
</reference>
<name>A0ABD1CTF8_CULPP</name>
<proteinExistence type="predicted"/>
<dbReference type="AlphaFoldDB" id="A0ABD1CTF8"/>
<organism evidence="3 4">
    <name type="scientific">Culex pipiens pipiens</name>
    <name type="common">Northern house mosquito</name>
    <dbReference type="NCBI Taxonomy" id="38569"/>
    <lineage>
        <taxon>Eukaryota</taxon>
        <taxon>Metazoa</taxon>
        <taxon>Ecdysozoa</taxon>
        <taxon>Arthropoda</taxon>
        <taxon>Hexapoda</taxon>
        <taxon>Insecta</taxon>
        <taxon>Pterygota</taxon>
        <taxon>Neoptera</taxon>
        <taxon>Endopterygota</taxon>
        <taxon>Diptera</taxon>
        <taxon>Nematocera</taxon>
        <taxon>Culicoidea</taxon>
        <taxon>Culicidae</taxon>
        <taxon>Culicinae</taxon>
        <taxon>Culicini</taxon>
        <taxon>Culex</taxon>
        <taxon>Culex</taxon>
    </lineage>
</organism>
<dbReference type="PROSITE" id="PS51465">
    <property type="entry name" value="KAZAL_2"/>
    <property type="match status" value="1"/>
</dbReference>
<keyword evidence="1" id="KW-0732">Signal</keyword>
<dbReference type="CDD" id="cd00104">
    <property type="entry name" value="KAZAL_FS"/>
    <property type="match status" value="1"/>
</dbReference>
<dbReference type="SMART" id="SM00280">
    <property type="entry name" value="KAZAL"/>
    <property type="match status" value="1"/>
</dbReference>